<organism evidence="1 2">
    <name type="scientific">Cryptosporangium aurantiacum</name>
    <dbReference type="NCBI Taxonomy" id="134849"/>
    <lineage>
        <taxon>Bacteria</taxon>
        <taxon>Bacillati</taxon>
        <taxon>Actinomycetota</taxon>
        <taxon>Actinomycetes</taxon>
        <taxon>Cryptosporangiales</taxon>
        <taxon>Cryptosporangiaceae</taxon>
        <taxon>Cryptosporangium</taxon>
    </lineage>
</organism>
<dbReference type="EMBL" id="FRCS01000001">
    <property type="protein sequence ID" value="SHM69221.1"/>
    <property type="molecule type" value="Genomic_DNA"/>
</dbReference>
<evidence type="ECO:0000313" key="2">
    <source>
        <dbReference type="Proteomes" id="UP000184440"/>
    </source>
</evidence>
<dbReference type="Proteomes" id="UP000184440">
    <property type="component" value="Unassembled WGS sequence"/>
</dbReference>
<dbReference type="AlphaFoldDB" id="A0A1M7KUM4"/>
<gene>
    <name evidence="1" type="ORF">SAMN05443668_1011265</name>
</gene>
<reference evidence="1 2" key="1">
    <citation type="submission" date="2016-11" db="EMBL/GenBank/DDBJ databases">
        <authorList>
            <person name="Jaros S."/>
            <person name="Januszkiewicz K."/>
            <person name="Wedrychowicz H."/>
        </authorList>
    </citation>
    <scope>NUCLEOTIDE SEQUENCE [LARGE SCALE GENOMIC DNA]</scope>
    <source>
        <strain evidence="1 2">DSM 46144</strain>
    </source>
</reference>
<keyword evidence="2" id="KW-1185">Reference proteome</keyword>
<evidence type="ECO:0000313" key="1">
    <source>
        <dbReference type="EMBL" id="SHM69221.1"/>
    </source>
</evidence>
<dbReference type="RefSeq" id="WP_073252296.1">
    <property type="nucleotide sequence ID" value="NZ_FRCS01000001.1"/>
</dbReference>
<sequence length="349" mass="37450">MPAIIEKLSSWLGAAVSTPSRPPLWVRIPDDRVDEPLPGGTLRPRHDYFEVRVARAHLAKRREWFTQYVPLVLAAADLSYDGQSVAVPSIIGPNMLREISADAPLSSVLAGTRIAGPIPYAGGGLTQTVVLYRLDMGNVLTPLMDVLEKGSKSLDFAGGLAPYTAMAKVLLGGLEALTGGTAPLLAVRDAQPVAEAGYWALIDGADGAPDVEELRVRNRELWTGDGPVRDVDYVLCGVSACDQQQIDVSRLPFFRQWQAVLSEAARSATPAIWSSAKVNMASLLAMVRTSPDLTIPHATALIDDWIEHLVGMHRDAVRVSSLAPARPGDDPRTAALDAVRSKALSVLEL</sequence>
<proteinExistence type="predicted"/>
<dbReference type="STRING" id="134849.SAMN05443668_1011265"/>
<name>A0A1M7KUM4_9ACTN</name>
<accession>A0A1M7KUM4</accession>
<dbReference type="OrthoDB" id="5188244at2"/>
<protein>
    <submittedName>
        <fullName evidence="1">Uncharacterized protein</fullName>
    </submittedName>
</protein>